<reference evidence="12" key="1">
    <citation type="journal article" date="2013" name="Science">
        <title>The Amborella genome and the evolution of flowering plants.</title>
        <authorList>
            <consortium name="Amborella Genome Project"/>
        </authorList>
    </citation>
    <scope>NUCLEOTIDE SEQUENCE [LARGE SCALE GENOMIC DNA]</scope>
</reference>
<accession>W1PE14</accession>
<dbReference type="STRING" id="13333.W1PE14"/>
<protein>
    <recommendedName>
        <fullName evidence="3">cellulase</fullName>
        <ecNumber evidence="3">3.2.1.4</ecNumber>
    </recommendedName>
</protein>
<dbReference type="OMA" id="AASPANC"/>
<dbReference type="GO" id="GO:0030245">
    <property type="term" value="P:cellulose catabolic process"/>
    <property type="evidence" value="ECO:0007669"/>
    <property type="project" value="UniProtKB-KW"/>
</dbReference>
<keyword evidence="5" id="KW-0136">Cellulose degradation</keyword>
<dbReference type="AlphaFoldDB" id="W1PE14"/>
<comment type="similarity">
    <text evidence="2">Belongs to the glycosyl hydrolase 9 (cellulase E) family.</text>
</comment>
<evidence type="ECO:0000259" key="10">
    <source>
        <dbReference type="Pfam" id="PF00759"/>
    </source>
</evidence>
<evidence type="ECO:0000256" key="2">
    <source>
        <dbReference type="ARBA" id="ARBA00007072"/>
    </source>
</evidence>
<dbReference type="eggNOG" id="ENOG502QRF6">
    <property type="taxonomic scope" value="Eukaryota"/>
</dbReference>
<evidence type="ECO:0000256" key="8">
    <source>
        <dbReference type="ARBA" id="ARBA00023326"/>
    </source>
</evidence>
<dbReference type="InterPro" id="IPR008928">
    <property type="entry name" value="6-hairpin_glycosidase_sf"/>
</dbReference>
<feature type="chain" id="PRO_5004807346" description="cellulase" evidence="9">
    <location>
        <begin position="22"/>
        <end position="209"/>
    </location>
</feature>
<sequence length="209" mass="22901">MASLLMLVCLLRSLAIPLGQGRFVADYGEALDKSLLYFEAQRSGKLPTSQRVLWRGDSALSDGHSVGVDLTGGYYDAGDNMKFGFPMAFTVTMLAWSVVEFGEELKATSQLDHAMNAIWWGTEYLMKAHIKDNVLYGQVGDGSSDHNCWQRPEDMTTPRTPYVINETNPGSDLAAETAAALAAAAIAFKDDPYHLKLLDHSQRGTSYAL</sequence>
<evidence type="ECO:0000256" key="9">
    <source>
        <dbReference type="SAM" id="SignalP"/>
    </source>
</evidence>
<evidence type="ECO:0000256" key="6">
    <source>
        <dbReference type="ARBA" id="ARBA00023277"/>
    </source>
</evidence>
<evidence type="ECO:0000256" key="1">
    <source>
        <dbReference type="ARBA" id="ARBA00000966"/>
    </source>
</evidence>
<keyword evidence="4" id="KW-0378">Hydrolase</keyword>
<dbReference type="PANTHER" id="PTHR22298">
    <property type="entry name" value="ENDO-1,4-BETA-GLUCANASE"/>
    <property type="match status" value="1"/>
</dbReference>
<evidence type="ECO:0000313" key="12">
    <source>
        <dbReference type="Proteomes" id="UP000017836"/>
    </source>
</evidence>
<keyword evidence="9" id="KW-0732">Signal</keyword>
<evidence type="ECO:0000256" key="4">
    <source>
        <dbReference type="ARBA" id="ARBA00022801"/>
    </source>
</evidence>
<dbReference type="SUPFAM" id="SSF48208">
    <property type="entry name" value="Six-hairpin glycosidases"/>
    <property type="match status" value="1"/>
</dbReference>
<dbReference type="EMBL" id="KI394011">
    <property type="protein sequence ID" value="ERN05295.1"/>
    <property type="molecule type" value="Genomic_DNA"/>
</dbReference>
<dbReference type="Gramene" id="ERN05295">
    <property type="protein sequence ID" value="ERN05295"/>
    <property type="gene ID" value="AMTR_s00007p00146230"/>
</dbReference>
<name>W1PE14_AMBTC</name>
<dbReference type="Pfam" id="PF00759">
    <property type="entry name" value="Glyco_hydro_9"/>
    <property type="match status" value="1"/>
</dbReference>
<proteinExistence type="inferred from homology"/>
<evidence type="ECO:0000256" key="7">
    <source>
        <dbReference type="ARBA" id="ARBA00023295"/>
    </source>
</evidence>
<dbReference type="HOGENOM" id="CLU_008926_3_1_1"/>
<dbReference type="Proteomes" id="UP000017836">
    <property type="component" value="Unassembled WGS sequence"/>
</dbReference>
<evidence type="ECO:0000313" key="11">
    <source>
        <dbReference type="EMBL" id="ERN05295.1"/>
    </source>
</evidence>
<feature type="domain" description="Glycoside hydrolase family 9" evidence="10">
    <location>
        <begin position="27"/>
        <end position="203"/>
    </location>
</feature>
<dbReference type="Gene3D" id="1.50.10.10">
    <property type="match status" value="1"/>
</dbReference>
<keyword evidence="6" id="KW-0119">Carbohydrate metabolism</keyword>
<dbReference type="InterPro" id="IPR012341">
    <property type="entry name" value="6hp_glycosidase-like_sf"/>
</dbReference>
<evidence type="ECO:0000256" key="5">
    <source>
        <dbReference type="ARBA" id="ARBA00023001"/>
    </source>
</evidence>
<organism evidence="11 12">
    <name type="scientific">Amborella trichopoda</name>
    <dbReference type="NCBI Taxonomy" id="13333"/>
    <lineage>
        <taxon>Eukaryota</taxon>
        <taxon>Viridiplantae</taxon>
        <taxon>Streptophyta</taxon>
        <taxon>Embryophyta</taxon>
        <taxon>Tracheophyta</taxon>
        <taxon>Spermatophyta</taxon>
        <taxon>Magnoliopsida</taxon>
        <taxon>Amborellales</taxon>
        <taxon>Amborellaceae</taxon>
        <taxon>Amborella</taxon>
    </lineage>
</organism>
<gene>
    <name evidence="11" type="ORF">AMTR_s00007p00146230</name>
</gene>
<keyword evidence="7" id="KW-0326">Glycosidase</keyword>
<dbReference type="EC" id="3.2.1.4" evidence="3"/>
<feature type="signal peptide" evidence="9">
    <location>
        <begin position="1"/>
        <end position="21"/>
    </location>
</feature>
<evidence type="ECO:0000256" key="3">
    <source>
        <dbReference type="ARBA" id="ARBA00012601"/>
    </source>
</evidence>
<keyword evidence="12" id="KW-1185">Reference proteome</keyword>
<keyword evidence="8" id="KW-0624">Polysaccharide degradation</keyword>
<dbReference type="InterPro" id="IPR001701">
    <property type="entry name" value="Glyco_hydro_9"/>
</dbReference>
<comment type="catalytic activity">
    <reaction evidence="1">
        <text>Endohydrolysis of (1-&gt;4)-beta-D-glucosidic linkages in cellulose, lichenin and cereal beta-D-glucans.</text>
        <dbReference type="EC" id="3.2.1.4"/>
    </reaction>
</comment>
<dbReference type="GO" id="GO:0008810">
    <property type="term" value="F:cellulase activity"/>
    <property type="evidence" value="ECO:0007669"/>
    <property type="project" value="UniProtKB-EC"/>
</dbReference>